<proteinExistence type="inferred from homology"/>
<organism evidence="3 4">
    <name type="scientific">Candidatus Acidulodesulfobacterium ferriphilum</name>
    <dbReference type="NCBI Taxonomy" id="2597223"/>
    <lineage>
        <taxon>Bacteria</taxon>
        <taxon>Deltaproteobacteria</taxon>
        <taxon>Candidatus Acidulodesulfobacterales</taxon>
        <taxon>Candidatus Acidulodesulfobacterium</taxon>
    </lineage>
</organism>
<evidence type="ECO:0000256" key="1">
    <source>
        <dbReference type="ARBA" id="ARBA00006226"/>
    </source>
</evidence>
<gene>
    <name evidence="3" type="ORF">EVJ47_02670</name>
</gene>
<dbReference type="Gene3D" id="3.30.2310.20">
    <property type="entry name" value="RelE-like"/>
    <property type="match status" value="1"/>
</dbReference>
<dbReference type="AlphaFoldDB" id="A0A519BD43"/>
<comment type="similarity">
    <text evidence="1">Belongs to the RelE toxin family.</text>
</comment>
<reference evidence="3 4" key="1">
    <citation type="submission" date="2019-01" db="EMBL/GenBank/DDBJ databases">
        <title>Insights into ecological role of a new deltaproteobacterial order Candidatus Sinidesulfobacterales (Sva0485) by metagenomics and metatranscriptomics.</title>
        <authorList>
            <person name="Tan S."/>
            <person name="Liu J."/>
            <person name="Fang Y."/>
            <person name="Hedlund B.P."/>
            <person name="Lian Z.H."/>
            <person name="Huang L.Y."/>
            <person name="Li J.T."/>
            <person name="Huang L.N."/>
            <person name="Li W.J."/>
            <person name="Jiang H.C."/>
            <person name="Dong H.L."/>
            <person name="Shu W.S."/>
        </authorList>
    </citation>
    <scope>NUCLEOTIDE SEQUENCE [LARGE SCALE GENOMIC DNA]</scope>
    <source>
        <strain evidence="3">AP3</strain>
    </source>
</reference>
<dbReference type="InterPro" id="IPR035093">
    <property type="entry name" value="RelE/ParE_toxin_dom_sf"/>
</dbReference>
<dbReference type="PANTHER" id="PTHR35601:SF1">
    <property type="entry name" value="TOXIN RELE"/>
    <property type="match status" value="1"/>
</dbReference>
<dbReference type="NCBIfam" id="TIGR02385">
    <property type="entry name" value="RelE_StbE"/>
    <property type="match status" value="1"/>
</dbReference>
<keyword evidence="2" id="KW-1277">Toxin-antitoxin system</keyword>
<dbReference type="SUPFAM" id="SSF143011">
    <property type="entry name" value="RelE-like"/>
    <property type="match status" value="1"/>
</dbReference>
<evidence type="ECO:0000256" key="2">
    <source>
        <dbReference type="ARBA" id="ARBA00022649"/>
    </source>
</evidence>
<dbReference type="Pfam" id="PF05016">
    <property type="entry name" value="ParE_toxin"/>
    <property type="match status" value="1"/>
</dbReference>
<dbReference type="Proteomes" id="UP000320813">
    <property type="component" value="Unassembled WGS sequence"/>
</dbReference>
<evidence type="ECO:0000313" key="3">
    <source>
        <dbReference type="EMBL" id="RZD15190.1"/>
    </source>
</evidence>
<name>A0A519BD43_9DELT</name>
<dbReference type="EMBL" id="SGBD01000001">
    <property type="protein sequence ID" value="RZD15190.1"/>
    <property type="molecule type" value="Genomic_DNA"/>
</dbReference>
<accession>A0A519BD43</accession>
<dbReference type="PANTHER" id="PTHR35601">
    <property type="entry name" value="TOXIN RELE"/>
    <property type="match status" value="1"/>
</dbReference>
<comment type="caution">
    <text evidence="3">The sequence shown here is derived from an EMBL/GenBank/DDBJ whole genome shotgun (WGS) entry which is preliminary data.</text>
</comment>
<dbReference type="InterPro" id="IPR007712">
    <property type="entry name" value="RelE/ParE_toxin"/>
</dbReference>
<evidence type="ECO:0000313" key="4">
    <source>
        <dbReference type="Proteomes" id="UP000320813"/>
    </source>
</evidence>
<protein>
    <submittedName>
        <fullName evidence="3">Type II toxin-antitoxin system RelE/ParE family toxin</fullName>
    </submittedName>
</protein>
<sequence length="84" mass="9820">MHNAEWTENALEDLGRLDKPVAKRILSKISWFSERFDNIIPLPLSGDLSGVYKFRIGDYRVIYTIKDESLLIQAVGHRRNIYKK</sequence>